<dbReference type="InterPro" id="IPR051685">
    <property type="entry name" value="Ycf3/AcsC/BcsC/TPR_MFPF"/>
</dbReference>
<dbReference type="PANTHER" id="PTHR44943:SF8">
    <property type="entry name" value="TPR REPEAT-CONTAINING PROTEIN MJ0263"/>
    <property type="match status" value="1"/>
</dbReference>
<accession>A0A0F5YJ09</accession>
<feature type="repeat" description="TPR" evidence="3">
    <location>
        <begin position="113"/>
        <end position="146"/>
    </location>
</feature>
<dbReference type="EMBL" id="LATL02000069">
    <property type="protein sequence ID" value="KKD38743.1"/>
    <property type="molecule type" value="Genomic_DNA"/>
</dbReference>
<dbReference type="InterPro" id="IPR027417">
    <property type="entry name" value="P-loop_NTPase"/>
</dbReference>
<gene>
    <name evidence="5" type="ORF">WN50_07210</name>
</gene>
<dbReference type="RefSeq" id="WP_046277845.1">
    <property type="nucleotide sequence ID" value="NZ_LATL02000069.1"/>
</dbReference>
<evidence type="ECO:0000256" key="1">
    <source>
        <dbReference type="ARBA" id="ARBA00022737"/>
    </source>
</evidence>
<dbReference type="Pfam" id="PF13424">
    <property type="entry name" value="TPR_12"/>
    <property type="match status" value="1"/>
</dbReference>
<name>A0A0F5YJ09_9CYAN</name>
<evidence type="ECO:0000259" key="4">
    <source>
        <dbReference type="Pfam" id="PF00685"/>
    </source>
</evidence>
<evidence type="ECO:0000313" key="5">
    <source>
        <dbReference type="EMBL" id="KKD38743.1"/>
    </source>
</evidence>
<feature type="repeat" description="TPR" evidence="3">
    <location>
        <begin position="217"/>
        <end position="250"/>
    </location>
</feature>
<comment type="caution">
    <text evidence="5">The sequence shown here is derived from an EMBL/GenBank/DDBJ whole genome shotgun (WGS) entry which is preliminary data.</text>
</comment>
<dbReference type="InterPro" id="IPR011990">
    <property type="entry name" value="TPR-like_helical_dom_sf"/>
</dbReference>
<dbReference type="InterPro" id="IPR000863">
    <property type="entry name" value="Sulfotransferase_dom"/>
</dbReference>
<protein>
    <recommendedName>
        <fullName evidence="4">Sulfotransferase domain-containing protein</fullName>
    </recommendedName>
</protein>
<dbReference type="AlphaFoldDB" id="A0A0F5YJ09"/>
<feature type="repeat" description="TPR" evidence="3">
    <location>
        <begin position="183"/>
        <end position="216"/>
    </location>
</feature>
<keyword evidence="1" id="KW-0677">Repeat</keyword>
<feature type="repeat" description="TPR" evidence="3">
    <location>
        <begin position="251"/>
        <end position="284"/>
    </location>
</feature>
<organism evidence="5 6">
    <name type="scientific">Limnoraphis robusta CS-951</name>
    <dbReference type="NCBI Taxonomy" id="1637645"/>
    <lineage>
        <taxon>Bacteria</taxon>
        <taxon>Bacillati</taxon>
        <taxon>Cyanobacteriota</taxon>
        <taxon>Cyanophyceae</taxon>
        <taxon>Oscillatoriophycideae</taxon>
        <taxon>Oscillatoriales</taxon>
        <taxon>Sirenicapillariaceae</taxon>
        <taxon>Limnoraphis</taxon>
    </lineage>
</organism>
<dbReference type="SUPFAM" id="SSF52540">
    <property type="entry name" value="P-loop containing nucleoside triphosphate hydrolases"/>
    <property type="match status" value="1"/>
</dbReference>
<dbReference type="SMART" id="SM00028">
    <property type="entry name" value="TPR"/>
    <property type="match status" value="10"/>
</dbReference>
<evidence type="ECO:0000256" key="2">
    <source>
        <dbReference type="ARBA" id="ARBA00022803"/>
    </source>
</evidence>
<evidence type="ECO:0000256" key="3">
    <source>
        <dbReference type="PROSITE-ProRule" id="PRU00339"/>
    </source>
</evidence>
<feature type="repeat" description="TPR" evidence="3">
    <location>
        <begin position="79"/>
        <end position="112"/>
    </location>
</feature>
<dbReference type="PATRIC" id="fig|1637645.4.peg.1342"/>
<dbReference type="PANTHER" id="PTHR44943">
    <property type="entry name" value="CELLULOSE SYNTHASE OPERON PROTEIN C"/>
    <property type="match status" value="1"/>
</dbReference>
<dbReference type="Gene3D" id="1.25.40.10">
    <property type="entry name" value="Tetratricopeptide repeat domain"/>
    <property type="match status" value="4"/>
</dbReference>
<dbReference type="Pfam" id="PF00685">
    <property type="entry name" value="Sulfotransfer_1"/>
    <property type="match status" value="1"/>
</dbReference>
<feature type="repeat" description="TPR" evidence="3">
    <location>
        <begin position="149"/>
        <end position="182"/>
    </location>
</feature>
<dbReference type="PROSITE" id="PS50005">
    <property type="entry name" value="TPR"/>
    <property type="match status" value="8"/>
</dbReference>
<reference evidence="5 6" key="1">
    <citation type="submission" date="2015-06" db="EMBL/GenBank/DDBJ databases">
        <title>Draft genome assembly of filamentous brackish cyanobacterium Limnoraphis robusta strain CS-951.</title>
        <authorList>
            <person name="Willis A."/>
            <person name="Parks M."/>
            <person name="Burford M.A."/>
        </authorList>
    </citation>
    <scope>NUCLEOTIDE SEQUENCE [LARGE SCALE GENOMIC DNA]</scope>
    <source>
        <strain evidence="5 6">CS-951</strain>
    </source>
</reference>
<feature type="repeat" description="TPR" evidence="3">
    <location>
        <begin position="11"/>
        <end position="44"/>
    </location>
</feature>
<proteinExistence type="predicted"/>
<dbReference type="Pfam" id="PF13374">
    <property type="entry name" value="TPR_10"/>
    <property type="match status" value="1"/>
</dbReference>
<dbReference type="Pfam" id="PF13432">
    <property type="entry name" value="TPR_16"/>
    <property type="match status" value="2"/>
</dbReference>
<dbReference type="Gene3D" id="3.40.50.300">
    <property type="entry name" value="P-loop containing nucleotide triphosphate hydrolases"/>
    <property type="match status" value="1"/>
</dbReference>
<dbReference type="SUPFAM" id="SSF48452">
    <property type="entry name" value="TPR-like"/>
    <property type="match status" value="2"/>
</dbReference>
<dbReference type="InterPro" id="IPR013105">
    <property type="entry name" value="TPR_2"/>
</dbReference>
<dbReference type="PROSITE" id="PS50293">
    <property type="entry name" value="TPR_REGION"/>
    <property type="match status" value="4"/>
</dbReference>
<keyword evidence="2 3" id="KW-0802">TPR repeat</keyword>
<feature type="domain" description="Sulfotransferase" evidence="4">
    <location>
        <begin position="371"/>
        <end position="564"/>
    </location>
</feature>
<dbReference type="InterPro" id="IPR019734">
    <property type="entry name" value="TPR_rpt"/>
</dbReference>
<dbReference type="Proteomes" id="UP000033607">
    <property type="component" value="Unassembled WGS sequence"/>
</dbReference>
<sequence length="612" mass="72317">MNDSEQSTTTAMNLYQQALVYLRQQQFQEAIISCQQALKYQPEFALAYKTIGVALQVQGQEEEAQKYYLKALEIQPDLAEVYANLGNIYTKQQQWDKAIEAYQKALEIQPKLAIAYRNIAQILTQLNRQEEAVQYWYEALQLEPNWATPEEYLTLGNMLLKQEKPLQAIECYQRIIKVKPDSFEAAHNLGEAFSQLERWLEAIDTYQKALKINPNSAITYQRLADAFVKVKSEDEAIINYKKAIEIDPKSFQAHQKIAQLLFQHKQYEPALQAYLKAIELQPFYQWSYWNLWNILAEHHKLNDALTLYQDAVQRYPDAPLVELNFGEVLTRSGKIKPAIAAYKRAIYKKTKRSHPEIVEQYWDNEKTLSPSFIILGTQKGGTTSLYRYLEEHPQILPAIKKEIYFWNHHYKRGFDWYFSHFPSLKSSANFVTGESTPSYLEDEQVARRIAKTFPQMKLIILLRNPIERTVSQYYHWVRLGLEQQSLEAAISLELELLGNYPETSINPNYWEKTYKYIWRGMYVEFIQNWMMHFPAENFLILKSEDLYEKPQITLKKVFEFLNLPHHSLSEFKPYNQGYYQPIPENVRTQLGDFFNPQNQRLEAFLRREFNWN</sequence>
<dbReference type="GO" id="GO:0008146">
    <property type="term" value="F:sulfotransferase activity"/>
    <property type="evidence" value="ECO:0007669"/>
    <property type="project" value="InterPro"/>
</dbReference>
<dbReference type="OrthoDB" id="9797480at2"/>
<dbReference type="Pfam" id="PF13181">
    <property type="entry name" value="TPR_8"/>
    <property type="match status" value="2"/>
</dbReference>
<dbReference type="Pfam" id="PF07719">
    <property type="entry name" value="TPR_2"/>
    <property type="match status" value="1"/>
</dbReference>
<feature type="repeat" description="TPR" evidence="3">
    <location>
        <begin position="45"/>
        <end position="78"/>
    </location>
</feature>
<evidence type="ECO:0000313" key="6">
    <source>
        <dbReference type="Proteomes" id="UP000033607"/>
    </source>
</evidence>